<dbReference type="Proteomes" id="UP000886829">
    <property type="component" value="Unassembled WGS sequence"/>
</dbReference>
<evidence type="ECO:0000313" key="5">
    <source>
        <dbReference type="Proteomes" id="UP000886829"/>
    </source>
</evidence>
<dbReference type="AlphaFoldDB" id="A0A9D2B1B3"/>
<evidence type="ECO:0000313" key="4">
    <source>
        <dbReference type="EMBL" id="HIX57490.1"/>
    </source>
</evidence>
<dbReference type="PANTHER" id="PTHR45615:SF63">
    <property type="entry name" value="CHROMOSOME UNDETERMINED SCAFFOLD_10, WHOLE GENOME SHOTGUN SEQUENCE"/>
    <property type="match status" value="1"/>
</dbReference>
<keyword evidence="2" id="KW-1133">Transmembrane helix</keyword>
<dbReference type="EMBL" id="DXEV01000168">
    <property type="protein sequence ID" value="HIX57490.1"/>
    <property type="molecule type" value="Genomic_DNA"/>
</dbReference>
<dbReference type="GO" id="GO:0005524">
    <property type="term" value="F:ATP binding"/>
    <property type="evidence" value="ECO:0007669"/>
    <property type="project" value="InterPro"/>
</dbReference>
<keyword evidence="2" id="KW-0472">Membrane</keyword>
<feature type="transmembrane region" description="Helical" evidence="2">
    <location>
        <begin position="15"/>
        <end position="39"/>
    </location>
</feature>
<dbReference type="SUPFAM" id="SSF52540">
    <property type="entry name" value="P-loop containing nucleoside triphosphate hydrolases"/>
    <property type="match status" value="1"/>
</dbReference>
<feature type="coiled-coil region" evidence="1">
    <location>
        <begin position="392"/>
        <end position="535"/>
    </location>
</feature>
<dbReference type="InterPro" id="IPR027417">
    <property type="entry name" value="P-loop_NTPase"/>
</dbReference>
<dbReference type="Gene3D" id="3.40.50.300">
    <property type="entry name" value="P-loop containing nucleotide triphosphate hydrolases"/>
    <property type="match status" value="1"/>
</dbReference>
<name>A0A9D2B1B3_9GAMM</name>
<reference evidence="4" key="2">
    <citation type="submission" date="2021-04" db="EMBL/GenBank/DDBJ databases">
        <authorList>
            <person name="Gilroy R."/>
        </authorList>
    </citation>
    <scope>NUCLEOTIDE SEQUENCE</scope>
    <source>
        <strain evidence="4">USASDec5-558</strain>
    </source>
</reference>
<evidence type="ECO:0000256" key="2">
    <source>
        <dbReference type="SAM" id="Phobius"/>
    </source>
</evidence>
<proteinExistence type="predicted"/>
<gene>
    <name evidence="4" type="ORF">H9850_08480</name>
</gene>
<sequence>MSDLPDLSAILSTNLTSFFLAIGAVAIVILSIILAFFYFRINAHFDYRLQLKGDHEDLLKKVQNLEIELKEKQSLKEDVEKQTARIKSEYEQFAANKETIDQVKGQLNALGSEYQGKLQQLQDLDRELSKSEALKDFINNHQQEQLDALDQKINDKEERLKELSDQVNEKLSSGIAKDSLNQMFSELADNSNLKSESQKLQQEIEDLRKQYDVNAARLIEQEKELNTGKLNDAINKAFTSFNEQAIRAQQEQELSSKLEQLSQQVQEKEEKLSELKEEISNKSNQNQLSDALNTAFEQLSDTNDFRKLTSQLNELKNNVAAKQKELDDLQSQVNEQQSNNLLSETLGQTFDDLKDTLSQSMQNLASELGEQSLLTAQKNQLKQEVFALEKAKSDQASAAKALQKELNDLKAQLDEQRSSSQISEALSNAISSINGQNELNDQQRVLNNKLDDLKRQISKKQDELDDLQSQVDEQRSSSQISEALSNAIFSISGQNELNDQQRVLNNKLDNLKRQISKKQDELDDLQSQVNEQQSTNLLSETLGQAFDDLKDTLSQSMQNLASELATQSQLTAQKTQLQQEVAALEEKAKSAHTVEASNTAYEELEQTPAAIENFLKRFDGTEVKDEGTALELFQDYLKGEGFFYSPRTLKAFHTSLKVQNINPISVLAGLSGTGKTQLALQYAKFFNFYSEHVAVQPRWDSKDDLLGFYNFLEKRYQPTELVKALYYFHQIRNNSDSPMMMVILDEMNLARVEYYFSEFLSKLELRGTDRNQPEDKSKISIGTQLNSRDFFVGSNVVFVGTMNDDESTYSLSDKVLDRANVLHFGKPKSFEDNIRYDKVSQIYVNADTFNDWCSQENFPNNFPEALRSKINTLNNALDSVGKAFGYRVNNSITHYIQMYPDIKSSANPEESALIALADQIEMKIIPKLAGLEQNEKSDTCLSSIDNEIRDTHDEELIKAFKIAKDNYETNGMFLWRGVSRSIDQA</sequence>
<evidence type="ECO:0000259" key="3">
    <source>
        <dbReference type="Pfam" id="PF07728"/>
    </source>
</evidence>
<feature type="coiled-coil region" evidence="1">
    <location>
        <begin position="48"/>
        <end position="339"/>
    </location>
</feature>
<dbReference type="Pfam" id="PF07728">
    <property type="entry name" value="AAA_5"/>
    <property type="match status" value="1"/>
</dbReference>
<dbReference type="InterPro" id="IPR011704">
    <property type="entry name" value="ATPase_dyneun-rel_AAA"/>
</dbReference>
<dbReference type="PANTHER" id="PTHR45615">
    <property type="entry name" value="MYOSIN HEAVY CHAIN, NON-MUSCLE"/>
    <property type="match status" value="1"/>
</dbReference>
<keyword evidence="1" id="KW-0175">Coiled coil</keyword>
<feature type="domain" description="ATPase dynein-related AAA" evidence="3">
    <location>
        <begin position="666"/>
        <end position="818"/>
    </location>
</feature>
<reference evidence="4" key="1">
    <citation type="journal article" date="2021" name="PeerJ">
        <title>Extensive microbial diversity within the chicken gut microbiome revealed by metagenomics and culture.</title>
        <authorList>
            <person name="Gilroy R."/>
            <person name="Ravi A."/>
            <person name="Getino M."/>
            <person name="Pursley I."/>
            <person name="Horton D.L."/>
            <person name="Alikhan N.F."/>
            <person name="Baker D."/>
            <person name="Gharbi K."/>
            <person name="Hall N."/>
            <person name="Watson M."/>
            <person name="Adriaenssens E.M."/>
            <person name="Foster-Nyarko E."/>
            <person name="Jarju S."/>
            <person name="Secka A."/>
            <person name="Antonio M."/>
            <person name="Oren A."/>
            <person name="Chaudhuri R.R."/>
            <person name="La Ragione R."/>
            <person name="Hildebrand F."/>
            <person name="Pallen M.J."/>
        </authorList>
    </citation>
    <scope>NUCLEOTIDE SEQUENCE</scope>
    <source>
        <strain evidence="4">USASDec5-558</strain>
    </source>
</reference>
<evidence type="ECO:0000256" key="1">
    <source>
        <dbReference type="SAM" id="Coils"/>
    </source>
</evidence>
<organism evidence="4 5">
    <name type="scientific">Candidatus Anaerobiospirillum pullistercoris</name>
    <dbReference type="NCBI Taxonomy" id="2838452"/>
    <lineage>
        <taxon>Bacteria</taxon>
        <taxon>Pseudomonadati</taxon>
        <taxon>Pseudomonadota</taxon>
        <taxon>Gammaproteobacteria</taxon>
        <taxon>Aeromonadales</taxon>
        <taxon>Succinivibrionaceae</taxon>
        <taxon>Anaerobiospirillum</taxon>
    </lineage>
</organism>
<feature type="coiled-coil region" evidence="1">
    <location>
        <begin position="567"/>
        <end position="594"/>
    </location>
</feature>
<keyword evidence="2" id="KW-0812">Transmembrane</keyword>
<comment type="caution">
    <text evidence="4">The sequence shown here is derived from an EMBL/GenBank/DDBJ whole genome shotgun (WGS) entry which is preliminary data.</text>
</comment>
<accession>A0A9D2B1B3</accession>
<protein>
    <submittedName>
        <fullName evidence="4">AAA family ATPase</fullName>
    </submittedName>
</protein>
<dbReference type="GO" id="GO:0016887">
    <property type="term" value="F:ATP hydrolysis activity"/>
    <property type="evidence" value="ECO:0007669"/>
    <property type="project" value="InterPro"/>
</dbReference>